<feature type="domain" description="UspA" evidence="1">
    <location>
        <begin position="143"/>
        <end position="268"/>
    </location>
</feature>
<name>A0A8J3ZZT1_9ACTN</name>
<gene>
    <name evidence="2" type="ORF">Voc01_064370</name>
</gene>
<dbReference type="RefSeq" id="WP_203931384.1">
    <property type="nucleotide sequence ID" value="NZ_BOPH01000088.1"/>
</dbReference>
<dbReference type="Pfam" id="PF00582">
    <property type="entry name" value="Usp"/>
    <property type="match status" value="2"/>
</dbReference>
<dbReference type="Gene3D" id="3.40.50.620">
    <property type="entry name" value="HUPs"/>
    <property type="match status" value="2"/>
</dbReference>
<feature type="domain" description="UspA" evidence="1">
    <location>
        <begin position="15"/>
        <end position="116"/>
    </location>
</feature>
<dbReference type="AlphaFoldDB" id="A0A8J3ZZT1"/>
<sequence>MTGHVAGESMRPPQIVVGVGEPAGWGPVLRWAAAEAGRRRCRLRIVHATRPDACHSPDHPEALALGDAARLVAAATGEARLLAPGVPVDGDARAGSAAAALVAAAGPHDLLVVGDGPTGRLVVARARSSVAVVRGRTVPETGPVAVGYDGHPAAGSALLAAFESAGTRSCAVTVIRTALFADDIAVTVRAALAADTRRALEPFVDKYPEVPVDILVVSGDPAAHLVAASRDARLVVLGARAPRGPAGGSSGPVGLHLMHHSFCPVLFARACENTGRHHVDLRQR</sequence>
<dbReference type="InterPro" id="IPR014729">
    <property type="entry name" value="Rossmann-like_a/b/a_fold"/>
</dbReference>
<comment type="caution">
    <text evidence="2">The sequence shown here is derived from an EMBL/GenBank/DDBJ whole genome shotgun (WGS) entry which is preliminary data.</text>
</comment>
<organism evidence="2 3">
    <name type="scientific">Virgisporangium ochraceum</name>
    <dbReference type="NCBI Taxonomy" id="65505"/>
    <lineage>
        <taxon>Bacteria</taxon>
        <taxon>Bacillati</taxon>
        <taxon>Actinomycetota</taxon>
        <taxon>Actinomycetes</taxon>
        <taxon>Micromonosporales</taxon>
        <taxon>Micromonosporaceae</taxon>
        <taxon>Virgisporangium</taxon>
    </lineage>
</organism>
<proteinExistence type="predicted"/>
<dbReference type="Proteomes" id="UP000635606">
    <property type="component" value="Unassembled WGS sequence"/>
</dbReference>
<accession>A0A8J3ZZT1</accession>
<reference evidence="2" key="1">
    <citation type="submission" date="2021-01" db="EMBL/GenBank/DDBJ databases">
        <title>Whole genome shotgun sequence of Virgisporangium ochraceum NBRC 16418.</title>
        <authorList>
            <person name="Komaki H."/>
            <person name="Tamura T."/>
        </authorList>
    </citation>
    <scope>NUCLEOTIDE SEQUENCE</scope>
    <source>
        <strain evidence="2">NBRC 16418</strain>
    </source>
</reference>
<dbReference type="EMBL" id="BOPH01000088">
    <property type="protein sequence ID" value="GIJ71520.1"/>
    <property type="molecule type" value="Genomic_DNA"/>
</dbReference>
<evidence type="ECO:0000313" key="3">
    <source>
        <dbReference type="Proteomes" id="UP000635606"/>
    </source>
</evidence>
<dbReference type="SUPFAM" id="SSF52402">
    <property type="entry name" value="Adenine nucleotide alpha hydrolases-like"/>
    <property type="match status" value="2"/>
</dbReference>
<evidence type="ECO:0000259" key="1">
    <source>
        <dbReference type="Pfam" id="PF00582"/>
    </source>
</evidence>
<keyword evidence="3" id="KW-1185">Reference proteome</keyword>
<evidence type="ECO:0000313" key="2">
    <source>
        <dbReference type="EMBL" id="GIJ71520.1"/>
    </source>
</evidence>
<dbReference type="InterPro" id="IPR006016">
    <property type="entry name" value="UspA"/>
</dbReference>
<protein>
    <submittedName>
        <fullName evidence="2">Universal stress protein</fullName>
    </submittedName>
</protein>